<sequence>MLLTEFESLPADEAADLVRVWADVPAWVATLVAERPYGSVSALAARAAELAREWTEGDLDAALAQHPRIGDRPTGPGAEAGHSRREQASMSDAAAGMRESIAAGNAEYERRFGRVFLIRAAGRSPEEMLGELERRLGNPPEAEWREAAGQLAEIALLRLRAALHDAQLGAEPRPDAEPTEEP</sequence>
<dbReference type="PANTHER" id="PTHR43466">
    <property type="entry name" value="2-OXO-4-HYDROXY-4-CARBOXY-5-UREIDOIMIDAZOLINE DECARBOXYLASE-RELATED"/>
    <property type="match status" value="1"/>
</dbReference>
<dbReference type="EMBL" id="BAAAYV010000006">
    <property type="protein sequence ID" value="GAA3657769.1"/>
    <property type="molecule type" value="Genomic_DNA"/>
</dbReference>
<evidence type="ECO:0000256" key="3">
    <source>
        <dbReference type="ARBA" id="ARBA00012257"/>
    </source>
</evidence>
<protein>
    <recommendedName>
        <fullName evidence="3">2-oxo-4-hydroxy-4-carboxy-5-ureidoimidazoline decarboxylase</fullName>
        <ecNumber evidence="3">4.1.1.97</ecNumber>
    </recommendedName>
</protein>
<dbReference type="Proteomes" id="UP001410795">
    <property type="component" value="Unassembled WGS sequence"/>
</dbReference>
<evidence type="ECO:0000256" key="4">
    <source>
        <dbReference type="ARBA" id="ARBA00022631"/>
    </source>
</evidence>
<evidence type="ECO:0000313" key="10">
    <source>
        <dbReference type="Proteomes" id="UP001410795"/>
    </source>
</evidence>
<comment type="catalytic activity">
    <reaction evidence="1">
        <text>5-hydroxy-2-oxo-4-ureido-2,5-dihydro-1H-imidazole-5-carboxylate + H(+) = (S)-allantoin + CO2</text>
        <dbReference type="Rhea" id="RHEA:26301"/>
        <dbReference type="ChEBI" id="CHEBI:15378"/>
        <dbReference type="ChEBI" id="CHEBI:15678"/>
        <dbReference type="ChEBI" id="CHEBI:16526"/>
        <dbReference type="ChEBI" id="CHEBI:58639"/>
        <dbReference type="EC" id="4.1.1.97"/>
    </reaction>
</comment>
<keyword evidence="6" id="KW-0456">Lyase</keyword>
<evidence type="ECO:0000256" key="7">
    <source>
        <dbReference type="SAM" id="MobiDB-lite"/>
    </source>
</evidence>
<dbReference type="InterPro" id="IPR036778">
    <property type="entry name" value="OHCU_decarboxylase_sf"/>
</dbReference>
<accession>A0ABP7BDX7</accession>
<feature type="region of interest" description="Disordered" evidence="7">
    <location>
        <begin position="66"/>
        <end position="94"/>
    </location>
</feature>
<keyword evidence="4" id="KW-0659">Purine metabolism</keyword>
<keyword evidence="5" id="KW-0210">Decarboxylase</keyword>
<dbReference type="RefSeq" id="WP_221857924.1">
    <property type="nucleotide sequence ID" value="NZ_BAAAYV010000006.1"/>
</dbReference>
<organism evidence="9 10">
    <name type="scientific">Microbacterium marinilacus</name>
    <dbReference type="NCBI Taxonomy" id="415209"/>
    <lineage>
        <taxon>Bacteria</taxon>
        <taxon>Bacillati</taxon>
        <taxon>Actinomycetota</taxon>
        <taxon>Actinomycetes</taxon>
        <taxon>Micrococcales</taxon>
        <taxon>Microbacteriaceae</taxon>
        <taxon>Microbacterium</taxon>
    </lineage>
</organism>
<evidence type="ECO:0000313" key="9">
    <source>
        <dbReference type="EMBL" id="GAA3657769.1"/>
    </source>
</evidence>
<evidence type="ECO:0000256" key="2">
    <source>
        <dbReference type="ARBA" id="ARBA00004754"/>
    </source>
</evidence>
<dbReference type="Gene3D" id="1.10.3330.10">
    <property type="entry name" value="Oxo-4-hydroxy-4-carboxy-5-ureidoimidazoline decarboxylase"/>
    <property type="match status" value="1"/>
</dbReference>
<dbReference type="InterPro" id="IPR017595">
    <property type="entry name" value="OHCU_decarboxylase-2"/>
</dbReference>
<dbReference type="EC" id="4.1.1.97" evidence="3"/>
<dbReference type="InterPro" id="IPR018020">
    <property type="entry name" value="OHCU_decarboxylase"/>
</dbReference>
<evidence type="ECO:0000256" key="5">
    <source>
        <dbReference type="ARBA" id="ARBA00022793"/>
    </source>
</evidence>
<comment type="pathway">
    <text evidence="2">Purine metabolism; urate degradation; (S)-allantoin from urate: step 3/3.</text>
</comment>
<dbReference type="SUPFAM" id="SSF158694">
    <property type="entry name" value="UraD-Like"/>
    <property type="match status" value="1"/>
</dbReference>
<evidence type="ECO:0000256" key="1">
    <source>
        <dbReference type="ARBA" id="ARBA00001163"/>
    </source>
</evidence>
<evidence type="ECO:0000256" key="6">
    <source>
        <dbReference type="ARBA" id="ARBA00023239"/>
    </source>
</evidence>
<dbReference type="PANTHER" id="PTHR43466:SF1">
    <property type="entry name" value="2-OXO-4-HYDROXY-4-CARBOXY-5-UREIDOIMIDAZOLINE DECARBOXYLASE-RELATED"/>
    <property type="match status" value="1"/>
</dbReference>
<proteinExistence type="predicted"/>
<dbReference type="Pfam" id="PF09349">
    <property type="entry name" value="OHCU_decarbox"/>
    <property type="match status" value="1"/>
</dbReference>
<feature type="domain" description="Oxo-4-hydroxy-4-carboxy-5-ureidoimidazoline decarboxylase" evidence="8">
    <location>
        <begin position="8"/>
        <end position="160"/>
    </location>
</feature>
<name>A0ABP7BDX7_9MICO</name>
<gene>
    <name evidence="9" type="primary">uraD</name>
    <name evidence="9" type="ORF">GCM10022202_17700</name>
</gene>
<keyword evidence="10" id="KW-1185">Reference proteome</keyword>
<evidence type="ECO:0000259" key="8">
    <source>
        <dbReference type="Pfam" id="PF09349"/>
    </source>
</evidence>
<comment type="caution">
    <text evidence="9">The sequence shown here is derived from an EMBL/GenBank/DDBJ whole genome shotgun (WGS) entry which is preliminary data.</text>
</comment>
<dbReference type="NCBIfam" id="NF010372">
    <property type="entry name" value="PRK13798.1"/>
    <property type="match status" value="1"/>
</dbReference>
<reference evidence="10" key="1">
    <citation type="journal article" date="2019" name="Int. J. Syst. Evol. Microbiol.">
        <title>The Global Catalogue of Microorganisms (GCM) 10K type strain sequencing project: providing services to taxonomists for standard genome sequencing and annotation.</title>
        <authorList>
            <consortium name="The Broad Institute Genomics Platform"/>
            <consortium name="The Broad Institute Genome Sequencing Center for Infectious Disease"/>
            <person name="Wu L."/>
            <person name="Ma J."/>
        </authorList>
    </citation>
    <scope>NUCLEOTIDE SEQUENCE [LARGE SCALE GENOMIC DNA]</scope>
    <source>
        <strain evidence="10">JCM 16546</strain>
    </source>
</reference>
<dbReference type="NCBIfam" id="TIGR03180">
    <property type="entry name" value="UraD_2"/>
    <property type="match status" value="1"/>
</dbReference>